<dbReference type="AlphaFoldDB" id="A0A438F5S0"/>
<protein>
    <recommendedName>
        <fullName evidence="3">RING-type E3 ubiquitin transferase</fullName>
        <ecNumber evidence="3">2.3.2.27</ecNumber>
    </recommendedName>
</protein>
<evidence type="ECO:0000256" key="5">
    <source>
        <dbReference type="ARBA" id="ARBA00022723"/>
    </source>
</evidence>
<accession>A0A438F5S0</accession>
<evidence type="ECO:0000256" key="7">
    <source>
        <dbReference type="ARBA" id="ARBA00022786"/>
    </source>
</evidence>
<keyword evidence="7" id="KW-0833">Ubl conjugation pathway</keyword>
<dbReference type="InterPro" id="IPR045191">
    <property type="entry name" value="MBR1/2-like"/>
</dbReference>
<evidence type="ECO:0000256" key="8">
    <source>
        <dbReference type="ARBA" id="ARBA00022833"/>
    </source>
</evidence>
<evidence type="ECO:0000313" key="12">
    <source>
        <dbReference type="Proteomes" id="UP000288805"/>
    </source>
</evidence>
<evidence type="ECO:0000256" key="9">
    <source>
        <dbReference type="PROSITE-ProRule" id="PRU00175"/>
    </source>
</evidence>
<dbReference type="Pfam" id="PF13639">
    <property type="entry name" value="zf-RING_2"/>
    <property type="match status" value="1"/>
</dbReference>
<name>A0A438F5S0_VITVI</name>
<keyword evidence="8" id="KW-0862">Zinc</keyword>
<dbReference type="EC" id="2.3.2.27" evidence="3"/>
<gene>
    <name evidence="11" type="primary">MBR2_9</name>
    <name evidence="11" type="ORF">CK203_078424</name>
</gene>
<dbReference type="InterPro" id="IPR013083">
    <property type="entry name" value="Znf_RING/FYVE/PHD"/>
</dbReference>
<comment type="catalytic activity">
    <reaction evidence="1">
        <text>S-ubiquitinyl-[E2 ubiquitin-conjugating enzyme]-L-cysteine + [acceptor protein]-L-lysine = [E2 ubiquitin-conjugating enzyme]-L-cysteine + N(6)-ubiquitinyl-[acceptor protein]-L-lysine.</text>
        <dbReference type="EC" id="2.3.2.27"/>
    </reaction>
</comment>
<evidence type="ECO:0000256" key="1">
    <source>
        <dbReference type="ARBA" id="ARBA00000900"/>
    </source>
</evidence>
<evidence type="ECO:0000256" key="2">
    <source>
        <dbReference type="ARBA" id="ARBA00004906"/>
    </source>
</evidence>
<dbReference type="SMART" id="SM00184">
    <property type="entry name" value="RING"/>
    <property type="match status" value="1"/>
</dbReference>
<organism evidence="11 12">
    <name type="scientific">Vitis vinifera</name>
    <name type="common">Grape</name>
    <dbReference type="NCBI Taxonomy" id="29760"/>
    <lineage>
        <taxon>Eukaryota</taxon>
        <taxon>Viridiplantae</taxon>
        <taxon>Streptophyta</taxon>
        <taxon>Embryophyta</taxon>
        <taxon>Tracheophyta</taxon>
        <taxon>Spermatophyta</taxon>
        <taxon>Magnoliopsida</taxon>
        <taxon>eudicotyledons</taxon>
        <taxon>Gunneridae</taxon>
        <taxon>Pentapetalae</taxon>
        <taxon>rosids</taxon>
        <taxon>Vitales</taxon>
        <taxon>Vitaceae</taxon>
        <taxon>Viteae</taxon>
        <taxon>Vitis</taxon>
    </lineage>
</organism>
<evidence type="ECO:0000256" key="4">
    <source>
        <dbReference type="ARBA" id="ARBA00022679"/>
    </source>
</evidence>
<comment type="pathway">
    <text evidence="2">Protein modification; protein ubiquitination.</text>
</comment>
<evidence type="ECO:0000259" key="10">
    <source>
        <dbReference type="PROSITE" id="PS50089"/>
    </source>
</evidence>
<dbReference type="GO" id="GO:0061630">
    <property type="term" value="F:ubiquitin protein ligase activity"/>
    <property type="evidence" value="ECO:0007669"/>
    <property type="project" value="UniProtKB-EC"/>
</dbReference>
<dbReference type="GO" id="GO:0010228">
    <property type="term" value="P:vegetative to reproductive phase transition of meristem"/>
    <property type="evidence" value="ECO:0007669"/>
    <property type="project" value="UniProtKB-ARBA"/>
</dbReference>
<dbReference type="Gene3D" id="3.30.40.10">
    <property type="entry name" value="Zinc/RING finger domain, C3HC4 (zinc finger)"/>
    <property type="match status" value="1"/>
</dbReference>
<dbReference type="Proteomes" id="UP000288805">
    <property type="component" value="Unassembled WGS sequence"/>
</dbReference>
<sequence>MWGWHYRSIFYAGRSKLAAEAGEVLVKSICHVNALISLRHIVCDDVEDEDYEDDSYDSEDDMHLVNDNTSYGELRELGEHIGNVSNGLREEIIMAKLKRHKYSCSTMGYPVDAETCCICQEEYADDEDVGKLDCGHEYHVACIKEWLSKKNSCPICKKDCLGCMRSQSHQEEVSPCCFWGLNRFIRSSGLEWIVAPLLWEDTSVKANARDGTTSDCYGSCQHEYEGTHSLYRFYLSLEARLSSPVQVLHAASPFPFMPI</sequence>
<dbReference type="EMBL" id="QGNW01001117">
    <property type="protein sequence ID" value="RVW55370.1"/>
    <property type="molecule type" value="Genomic_DNA"/>
</dbReference>
<evidence type="ECO:0000256" key="3">
    <source>
        <dbReference type="ARBA" id="ARBA00012483"/>
    </source>
</evidence>
<keyword evidence="4" id="KW-0808">Transferase</keyword>
<dbReference type="SUPFAM" id="SSF57850">
    <property type="entry name" value="RING/U-box"/>
    <property type="match status" value="1"/>
</dbReference>
<dbReference type="GO" id="GO:0008270">
    <property type="term" value="F:zinc ion binding"/>
    <property type="evidence" value="ECO:0007669"/>
    <property type="project" value="UniProtKB-KW"/>
</dbReference>
<dbReference type="PANTHER" id="PTHR22937">
    <property type="entry name" value="E3 UBIQUITIN-PROTEIN LIGASE RNF165"/>
    <property type="match status" value="1"/>
</dbReference>
<dbReference type="InterPro" id="IPR001841">
    <property type="entry name" value="Znf_RING"/>
</dbReference>
<dbReference type="PROSITE" id="PS50089">
    <property type="entry name" value="ZF_RING_2"/>
    <property type="match status" value="1"/>
</dbReference>
<dbReference type="GO" id="GO:0043161">
    <property type="term" value="P:proteasome-mediated ubiquitin-dependent protein catabolic process"/>
    <property type="evidence" value="ECO:0007669"/>
    <property type="project" value="UniProtKB-ARBA"/>
</dbReference>
<proteinExistence type="predicted"/>
<dbReference type="FunFam" id="3.30.40.10:FF:000309">
    <property type="entry name" value="E3 ubiquitin-protein ligase MBR2"/>
    <property type="match status" value="1"/>
</dbReference>
<keyword evidence="5" id="KW-0479">Metal-binding</keyword>
<feature type="domain" description="RING-type" evidence="10">
    <location>
        <begin position="116"/>
        <end position="157"/>
    </location>
</feature>
<evidence type="ECO:0000313" key="11">
    <source>
        <dbReference type="EMBL" id="RVW55370.1"/>
    </source>
</evidence>
<comment type="caution">
    <text evidence="11">The sequence shown here is derived from an EMBL/GenBank/DDBJ whole genome shotgun (WGS) entry which is preliminary data.</text>
</comment>
<reference evidence="11 12" key="1">
    <citation type="journal article" date="2018" name="PLoS Genet.">
        <title>Population sequencing reveals clonal diversity and ancestral inbreeding in the grapevine cultivar Chardonnay.</title>
        <authorList>
            <person name="Roach M.J."/>
            <person name="Johnson D.L."/>
            <person name="Bohlmann J."/>
            <person name="van Vuuren H.J."/>
            <person name="Jones S.J."/>
            <person name="Pretorius I.S."/>
            <person name="Schmidt S.A."/>
            <person name="Borneman A.R."/>
        </authorList>
    </citation>
    <scope>NUCLEOTIDE SEQUENCE [LARGE SCALE GENOMIC DNA]</scope>
    <source>
        <strain evidence="12">cv. Chardonnay</strain>
        <tissue evidence="11">Leaf</tissue>
    </source>
</reference>
<keyword evidence="6 9" id="KW-0863">Zinc-finger</keyword>
<evidence type="ECO:0000256" key="6">
    <source>
        <dbReference type="ARBA" id="ARBA00022771"/>
    </source>
</evidence>
<dbReference type="PANTHER" id="PTHR22937:SF224">
    <property type="entry name" value="E3 UBIQUITIN-PROTEIN LIGASE MBR1-RELATED"/>
    <property type="match status" value="1"/>
</dbReference>